<dbReference type="GO" id="GO:0000976">
    <property type="term" value="F:transcription cis-regulatory region binding"/>
    <property type="evidence" value="ECO:0007669"/>
    <property type="project" value="TreeGrafter"/>
</dbReference>
<dbReference type="SUPFAM" id="SSF48498">
    <property type="entry name" value="Tetracyclin repressor-like, C-terminal domain"/>
    <property type="match status" value="1"/>
</dbReference>
<keyword evidence="1" id="KW-0805">Transcription regulation</keyword>
<dbReference type="Pfam" id="PF02909">
    <property type="entry name" value="TetR_C_1"/>
    <property type="match status" value="1"/>
</dbReference>
<evidence type="ECO:0000313" key="7">
    <source>
        <dbReference type="Proteomes" id="UP000184501"/>
    </source>
</evidence>
<dbReference type="PANTHER" id="PTHR30055">
    <property type="entry name" value="HTH-TYPE TRANSCRIPTIONAL REGULATOR RUTR"/>
    <property type="match status" value="1"/>
</dbReference>
<dbReference type="PROSITE" id="PS50977">
    <property type="entry name" value="HTH_TETR_2"/>
    <property type="match status" value="1"/>
</dbReference>
<dbReference type="EMBL" id="FQVN01000012">
    <property type="protein sequence ID" value="SHG68281.1"/>
    <property type="molecule type" value="Genomic_DNA"/>
</dbReference>
<keyword evidence="7" id="KW-1185">Reference proteome</keyword>
<dbReference type="PANTHER" id="PTHR30055:SF151">
    <property type="entry name" value="TRANSCRIPTIONAL REGULATORY PROTEIN"/>
    <property type="match status" value="1"/>
</dbReference>
<dbReference type="Proteomes" id="UP000184501">
    <property type="component" value="Unassembled WGS sequence"/>
</dbReference>
<dbReference type="STRING" id="2017.SAMN05444320_11252"/>
<keyword evidence="2 4" id="KW-0238">DNA-binding</keyword>
<dbReference type="GO" id="GO:0045892">
    <property type="term" value="P:negative regulation of DNA-templated transcription"/>
    <property type="evidence" value="ECO:0007669"/>
    <property type="project" value="InterPro"/>
</dbReference>
<evidence type="ECO:0000313" key="6">
    <source>
        <dbReference type="EMBL" id="SHG68281.1"/>
    </source>
</evidence>
<dbReference type="Pfam" id="PF00440">
    <property type="entry name" value="TetR_N"/>
    <property type="match status" value="1"/>
</dbReference>
<gene>
    <name evidence="6" type="ORF">SAMN05444320_11252</name>
</gene>
<dbReference type="GO" id="GO:0003700">
    <property type="term" value="F:DNA-binding transcription factor activity"/>
    <property type="evidence" value="ECO:0007669"/>
    <property type="project" value="TreeGrafter"/>
</dbReference>
<feature type="DNA-binding region" description="H-T-H motif" evidence="4">
    <location>
        <begin position="56"/>
        <end position="75"/>
    </location>
</feature>
<dbReference type="OrthoDB" id="329481at2"/>
<feature type="domain" description="HTH tetR-type" evidence="5">
    <location>
        <begin position="33"/>
        <end position="93"/>
    </location>
</feature>
<organism evidence="6 7">
    <name type="scientific">Streptoalloteichus hindustanus</name>
    <dbReference type="NCBI Taxonomy" id="2017"/>
    <lineage>
        <taxon>Bacteria</taxon>
        <taxon>Bacillati</taxon>
        <taxon>Actinomycetota</taxon>
        <taxon>Actinomycetes</taxon>
        <taxon>Pseudonocardiales</taxon>
        <taxon>Pseudonocardiaceae</taxon>
        <taxon>Streptoalloteichus</taxon>
    </lineage>
</organism>
<dbReference type="SUPFAM" id="SSF46689">
    <property type="entry name" value="Homeodomain-like"/>
    <property type="match status" value="1"/>
</dbReference>
<accession>A0A1M5LTE8</accession>
<sequence>MFAKSEASLRWTRSTGWRPLQSRGVGVRDGRQRLNRNVIVATARRIAEADGLDALTLRRVGHELSTGQASLYRHITDRHELLELLADDVARDLPRLPTEGDARQRLLTLWRAAHDYLARHRWAVRIIADGDIEAPSAVGFARTALAALVTAGCPEPQALRGYRALWHLLLGHLLNAHPLGHHLDEHHVEAHVAFTADDPGAEFEWAMTRLVDGILRTPS</sequence>
<proteinExistence type="predicted"/>
<dbReference type="InterPro" id="IPR004111">
    <property type="entry name" value="Repressor_TetR_C"/>
</dbReference>
<evidence type="ECO:0000256" key="2">
    <source>
        <dbReference type="ARBA" id="ARBA00023125"/>
    </source>
</evidence>
<name>A0A1M5LTE8_STRHI</name>
<dbReference type="Gene3D" id="1.10.357.10">
    <property type="entry name" value="Tetracycline Repressor, domain 2"/>
    <property type="match status" value="1"/>
</dbReference>
<dbReference type="InterPro" id="IPR036271">
    <property type="entry name" value="Tet_transcr_reg_TetR-rel_C_sf"/>
</dbReference>
<keyword evidence="3" id="KW-0804">Transcription</keyword>
<evidence type="ECO:0000256" key="3">
    <source>
        <dbReference type="ARBA" id="ARBA00023163"/>
    </source>
</evidence>
<dbReference type="InterPro" id="IPR050109">
    <property type="entry name" value="HTH-type_TetR-like_transc_reg"/>
</dbReference>
<evidence type="ECO:0000259" key="5">
    <source>
        <dbReference type="PROSITE" id="PS50977"/>
    </source>
</evidence>
<reference evidence="6 7" key="1">
    <citation type="submission" date="2016-11" db="EMBL/GenBank/DDBJ databases">
        <authorList>
            <person name="Jaros S."/>
            <person name="Januszkiewicz K."/>
            <person name="Wedrychowicz H."/>
        </authorList>
    </citation>
    <scope>NUCLEOTIDE SEQUENCE [LARGE SCALE GENOMIC DNA]</scope>
    <source>
        <strain evidence="6 7">DSM 44523</strain>
    </source>
</reference>
<dbReference type="InterPro" id="IPR001647">
    <property type="entry name" value="HTH_TetR"/>
</dbReference>
<evidence type="ECO:0000256" key="1">
    <source>
        <dbReference type="ARBA" id="ARBA00023015"/>
    </source>
</evidence>
<evidence type="ECO:0000256" key="4">
    <source>
        <dbReference type="PROSITE-ProRule" id="PRU00335"/>
    </source>
</evidence>
<protein>
    <submittedName>
        <fullName evidence="6">Transcriptional regulator, TetR family</fullName>
    </submittedName>
</protein>
<dbReference type="AlphaFoldDB" id="A0A1M5LTE8"/>
<dbReference type="InterPro" id="IPR009057">
    <property type="entry name" value="Homeodomain-like_sf"/>
</dbReference>